<sequence>MGLDPNSIMYLRLTPVCFKQPHLCTSSIKDFENDSHAFLAAMTTWFWRYESLNLRLNWNTNQHVTQEPRKNITEKKKKKSQETVTPQLRRKKVTPFVEKGK</sequence>
<dbReference type="EMBL" id="CP144699">
    <property type="protein sequence ID" value="WVZ20964.1"/>
    <property type="molecule type" value="Genomic_DNA"/>
</dbReference>
<evidence type="ECO:0000313" key="3">
    <source>
        <dbReference type="Proteomes" id="UP001374535"/>
    </source>
</evidence>
<dbReference type="AlphaFoldDB" id="A0AAQ3S697"/>
<evidence type="ECO:0000313" key="2">
    <source>
        <dbReference type="EMBL" id="WVZ20964.1"/>
    </source>
</evidence>
<reference evidence="2 3" key="1">
    <citation type="journal article" date="2023" name="Life. Sci Alliance">
        <title>Evolutionary insights into 3D genome organization and epigenetic landscape of Vigna mungo.</title>
        <authorList>
            <person name="Junaid A."/>
            <person name="Singh B."/>
            <person name="Bhatia S."/>
        </authorList>
    </citation>
    <scope>NUCLEOTIDE SEQUENCE [LARGE SCALE GENOMIC DNA]</scope>
    <source>
        <strain evidence="2">Urdbean</strain>
    </source>
</reference>
<feature type="non-terminal residue" evidence="2">
    <location>
        <position position="101"/>
    </location>
</feature>
<evidence type="ECO:0000256" key="1">
    <source>
        <dbReference type="SAM" id="MobiDB-lite"/>
    </source>
</evidence>
<gene>
    <name evidence="2" type="ORF">V8G54_008286</name>
</gene>
<name>A0AAQ3S697_VIGMU</name>
<organism evidence="2 3">
    <name type="scientific">Vigna mungo</name>
    <name type="common">Black gram</name>
    <name type="synonym">Phaseolus mungo</name>
    <dbReference type="NCBI Taxonomy" id="3915"/>
    <lineage>
        <taxon>Eukaryota</taxon>
        <taxon>Viridiplantae</taxon>
        <taxon>Streptophyta</taxon>
        <taxon>Embryophyta</taxon>
        <taxon>Tracheophyta</taxon>
        <taxon>Spermatophyta</taxon>
        <taxon>Magnoliopsida</taxon>
        <taxon>eudicotyledons</taxon>
        <taxon>Gunneridae</taxon>
        <taxon>Pentapetalae</taxon>
        <taxon>rosids</taxon>
        <taxon>fabids</taxon>
        <taxon>Fabales</taxon>
        <taxon>Fabaceae</taxon>
        <taxon>Papilionoideae</taxon>
        <taxon>50 kb inversion clade</taxon>
        <taxon>NPAAA clade</taxon>
        <taxon>indigoferoid/millettioid clade</taxon>
        <taxon>Phaseoleae</taxon>
        <taxon>Vigna</taxon>
    </lineage>
</organism>
<protein>
    <submittedName>
        <fullName evidence="2">Uncharacterized protein</fullName>
    </submittedName>
</protein>
<proteinExistence type="predicted"/>
<feature type="region of interest" description="Disordered" evidence="1">
    <location>
        <begin position="65"/>
        <end position="101"/>
    </location>
</feature>
<accession>A0AAQ3S697</accession>
<keyword evidence="3" id="KW-1185">Reference proteome</keyword>
<dbReference type="Proteomes" id="UP001374535">
    <property type="component" value="Chromosome 2"/>
</dbReference>